<evidence type="ECO:0000313" key="1">
    <source>
        <dbReference type="EMBL" id="KAJ0052027.1"/>
    </source>
</evidence>
<evidence type="ECO:0000313" key="2">
    <source>
        <dbReference type="Proteomes" id="UP001163603"/>
    </source>
</evidence>
<protein>
    <submittedName>
        <fullName evidence="1">Uncharacterized protein</fullName>
    </submittedName>
</protein>
<comment type="caution">
    <text evidence="1">The sequence shown here is derived from an EMBL/GenBank/DDBJ whole genome shotgun (WGS) entry which is preliminary data.</text>
</comment>
<reference evidence="2" key="1">
    <citation type="journal article" date="2023" name="G3 (Bethesda)">
        <title>Genome assembly and association tests identify interacting loci associated with vigor, precocity, and sex in interspecific pistachio rootstocks.</title>
        <authorList>
            <person name="Palmer W."/>
            <person name="Jacygrad E."/>
            <person name="Sagayaradj S."/>
            <person name="Cavanaugh K."/>
            <person name="Han R."/>
            <person name="Bertier L."/>
            <person name="Beede B."/>
            <person name="Kafkas S."/>
            <person name="Golino D."/>
            <person name="Preece J."/>
            <person name="Michelmore R."/>
        </authorList>
    </citation>
    <scope>NUCLEOTIDE SEQUENCE [LARGE SCALE GENOMIC DNA]</scope>
</reference>
<keyword evidence="2" id="KW-1185">Reference proteome</keyword>
<dbReference type="EMBL" id="CM047736">
    <property type="protein sequence ID" value="KAJ0052027.1"/>
    <property type="molecule type" value="Genomic_DNA"/>
</dbReference>
<proteinExistence type="predicted"/>
<dbReference type="Proteomes" id="UP001163603">
    <property type="component" value="Chromosome 1"/>
</dbReference>
<organism evidence="1 2">
    <name type="scientific">Pistacia integerrima</name>
    <dbReference type="NCBI Taxonomy" id="434235"/>
    <lineage>
        <taxon>Eukaryota</taxon>
        <taxon>Viridiplantae</taxon>
        <taxon>Streptophyta</taxon>
        <taxon>Embryophyta</taxon>
        <taxon>Tracheophyta</taxon>
        <taxon>Spermatophyta</taxon>
        <taxon>Magnoliopsida</taxon>
        <taxon>eudicotyledons</taxon>
        <taxon>Gunneridae</taxon>
        <taxon>Pentapetalae</taxon>
        <taxon>rosids</taxon>
        <taxon>malvids</taxon>
        <taxon>Sapindales</taxon>
        <taxon>Anacardiaceae</taxon>
        <taxon>Pistacia</taxon>
    </lineage>
</organism>
<gene>
    <name evidence="1" type="ORF">Pint_02124</name>
</gene>
<accession>A0ACC0ZJX4</accession>
<sequence length="500" mass="57091">MLRTVFILCTFLFCFHLPFCSAKDTLTLNDSISDQKNETLISAGERFELGFFTPHGRSDKRRYVGIWYKGSNPRRIVWVANRSPWLDKSTGIFCITEDGNLMVLDENNKSKWSSNLQGWYPFKGMVKLLDSGNLVLSKEDNGTSKVVWQSFNYPTDTFLPGMKMHDSLNSTAWKSSDDPAPGNFIFQKDEESGNQYIIKKNDRDLDYWRSGVSGKFIESDNFLVISFILSNFTKSSSNIRNILKNCNSSSRCNMTSSSLFNKNNTMLVMSFDGKIQYFSRHNKSASWRLTWSEPRHSCSVFKACGNSAICNTQTGCKCLRGFDPVSPDDFSEGCRRKTPLCRKSGAENFSMLEMMKLGKPDTELETTGENGCREKCLKDCQCQAYSFETTNITKRDDTRISRCWLWVEDLNNIQEEFTDGGRNIYLRLLPYTEVDANSNSSGGFYNPRMQGTLIALVTMASLTVLACVIAYIYIQKKKANRQGKELWRFTYMTVRGMSEI</sequence>
<name>A0ACC0ZJX4_9ROSI</name>